<feature type="transmembrane region" description="Helical" evidence="1">
    <location>
        <begin position="21"/>
        <end position="45"/>
    </location>
</feature>
<keyword evidence="1" id="KW-0812">Transmembrane</keyword>
<dbReference type="RefSeq" id="WP_101832889.1">
    <property type="nucleotide sequence ID" value="NZ_FZMO01000254.1"/>
</dbReference>
<name>A0A2I2KUQ7_9ACTN</name>
<organism evidence="2 3">
    <name type="scientific">Frankia canadensis</name>
    <dbReference type="NCBI Taxonomy" id="1836972"/>
    <lineage>
        <taxon>Bacteria</taxon>
        <taxon>Bacillati</taxon>
        <taxon>Actinomycetota</taxon>
        <taxon>Actinomycetes</taxon>
        <taxon>Frankiales</taxon>
        <taxon>Frankiaceae</taxon>
        <taxon>Frankia</taxon>
    </lineage>
</organism>
<evidence type="ECO:0000313" key="2">
    <source>
        <dbReference type="EMBL" id="SNQ49391.1"/>
    </source>
</evidence>
<evidence type="ECO:0000313" key="3">
    <source>
        <dbReference type="Proteomes" id="UP000234331"/>
    </source>
</evidence>
<gene>
    <name evidence="2" type="ORF">FRACA_3270002</name>
</gene>
<dbReference type="EMBL" id="FZMO01000254">
    <property type="protein sequence ID" value="SNQ49391.1"/>
    <property type="molecule type" value="Genomic_DNA"/>
</dbReference>
<sequence>MSVPESKDPAGGGGLPPPEPLPYDGVASVAVGTALWGIAAVVMLFFLDDLRTDGHLWWLATAVCGFGLGLVGLWVVVRRRRRLRAATAAAEPAAG</sequence>
<dbReference type="InterPro" id="IPR019681">
    <property type="entry name" value="DUF2530"/>
</dbReference>
<feature type="transmembrane region" description="Helical" evidence="1">
    <location>
        <begin position="57"/>
        <end position="77"/>
    </location>
</feature>
<keyword evidence="1" id="KW-1133">Transmembrane helix</keyword>
<evidence type="ECO:0000256" key="1">
    <source>
        <dbReference type="SAM" id="Phobius"/>
    </source>
</evidence>
<protein>
    <recommendedName>
        <fullName evidence="4">DUF2530 domain-containing protein</fullName>
    </recommendedName>
</protein>
<keyword evidence="1" id="KW-0472">Membrane</keyword>
<proteinExistence type="predicted"/>
<dbReference type="Pfam" id="PF10745">
    <property type="entry name" value="DUF2530"/>
    <property type="match status" value="1"/>
</dbReference>
<dbReference type="OrthoDB" id="5149277at2"/>
<evidence type="ECO:0008006" key="4">
    <source>
        <dbReference type="Google" id="ProtNLM"/>
    </source>
</evidence>
<accession>A0A2I2KUQ7</accession>
<reference evidence="2 3" key="1">
    <citation type="submission" date="2017-06" db="EMBL/GenBank/DDBJ databases">
        <authorList>
            <person name="Kim H.J."/>
            <person name="Triplett B.A."/>
        </authorList>
    </citation>
    <scope>NUCLEOTIDE SEQUENCE [LARGE SCALE GENOMIC DNA]</scope>
    <source>
        <strain evidence="2">FRACA_ARgP5</strain>
    </source>
</reference>
<dbReference type="Proteomes" id="UP000234331">
    <property type="component" value="Unassembled WGS sequence"/>
</dbReference>
<keyword evidence="3" id="KW-1185">Reference proteome</keyword>
<dbReference type="AlphaFoldDB" id="A0A2I2KUQ7"/>